<keyword evidence="6" id="KW-1185">Reference proteome</keyword>
<dbReference type="InterPro" id="IPR012983">
    <property type="entry name" value="PHR"/>
</dbReference>
<comment type="caution">
    <text evidence="5">The sequence shown here is derived from an EMBL/GenBank/DDBJ whole genome shotgun (WGS) entry which is preliminary data.</text>
</comment>
<dbReference type="PANTHER" id="PTHR45943">
    <property type="entry name" value="E3 UBIQUITIN-PROTEIN LIGASE MYCBP2"/>
    <property type="match status" value="1"/>
</dbReference>
<dbReference type="GO" id="GO:0061630">
    <property type="term" value="F:ubiquitin protein ligase activity"/>
    <property type="evidence" value="ECO:0007669"/>
    <property type="project" value="TreeGrafter"/>
</dbReference>
<feature type="domain" description="PHR" evidence="4">
    <location>
        <begin position="1277"/>
        <end position="1427"/>
    </location>
</feature>
<feature type="region of interest" description="Disordered" evidence="3">
    <location>
        <begin position="2017"/>
        <end position="2038"/>
    </location>
</feature>
<dbReference type="SUPFAM" id="SSF50985">
    <property type="entry name" value="RCC1/BLIP-II"/>
    <property type="match status" value="1"/>
</dbReference>
<feature type="repeat" description="RCC1" evidence="2">
    <location>
        <begin position="881"/>
        <end position="931"/>
    </location>
</feature>
<dbReference type="Gene3D" id="2.60.120.820">
    <property type="entry name" value="PHR domain"/>
    <property type="match status" value="2"/>
</dbReference>
<feature type="domain" description="PHR" evidence="4">
    <location>
        <begin position="1815"/>
        <end position="1968"/>
    </location>
</feature>
<dbReference type="GO" id="GO:0008582">
    <property type="term" value="P:regulation of synaptic assembly at neuromuscular junction"/>
    <property type="evidence" value="ECO:0007669"/>
    <property type="project" value="TreeGrafter"/>
</dbReference>
<dbReference type="GO" id="GO:0007411">
    <property type="term" value="P:axon guidance"/>
    <property type="evidence" value="ECO:0007669"/>
    <property type="project" value="TreeGrafter"/>
</dbReference>
<dbReference type="Pfam" id="PF00415">
    <property type="entry name" value="RCC1"/>
    <property type="match status" value="1"/>
</dbReference>
<dbReference type="Pfam" id="PF13540">
    <property type="entry name" value="RCC1_2"/>
    <property type="match status" value="1"/>
</dbReference>
<evidence type="ECO:0000313" key="6">
    <source>
        <dbReference type="Proteomes" id="UP001151699"/>
    </source>
</evidence>
<dbReference type="FunFam" id="2.130.10.30:FF:000051">
    <property type="entry name" value="Highwire, isoform B"/>
    <property type="match status" value="1"/>
</dbReference>
<dbReference type="PROSITE" id="PS00626">
    <property type="entry name" value="RCC1_2"/>
    <property type="match status" value="2"/>
</dbReference>
<dbReference type="GO" id="GO:0005634">
    <property type="term" value="C:nucleus"/>
    <property type="evidence" value="ECO:0007669"/>
    <property type="project" value="TreeGrafter"/>
</dbReference>
<evidence type="ECO:0000259" key="4">
    <source>
        <dbReference type="Pfam" id="PF08005"/>
    </source>
</evidence>
<feature type="compositionally biased region" description="Basic and acidic residues" evidence="3">
    <location>
        <begin position="594"/>
        <end position="603"/>
    </location>
</feature>
<dbReference type="Proteomes" id="UP001151699">
    <property type="component" value="Chromosome X"/>
</dbReference>
<dbReference type="EMBL" id="WJQU01000003">
    <property type="protein sequence ID" value="KAJ6639214.1"/>
    <property type="molecule type" value="Genomic_DNA"/>
</dbReference>
<dbReference type="InterPro" id="IPR038648">
    <property type="entry name" value="PHR_sf"/>
</dbReference>
<dbReference type="GO" id="GO:0005886">
    <property type="term" value="C:plasma membrane"/>
    <property type="evidence" value="ECO:0007669"/>
    <property type="project" value="TreeGrafter"/>
</dbReference>
<sequence length="2556" mass="282800">STKILLNTFAMGLLEPMKYGEQFHKLYVNNNDKRTTSDRSSNRKKKSDKKKPNKPNEQTSSSLIRSDQIELEANASKFAIFSAVRSSVLESETKLSHIYGASQEGTGKATIATCCCHCAATCKTGVTIECRCHHSQTKSQDNNDSENDSFTDDTTEKEFVLQVPQIVGAGLRGLFELIAEARNISPILCSKALRALFDVIQGQIPESFKSEPNDLIQPLYDLLLELATLHGPTSQSNDPTNWSAIGCSALLGLCVARGDTGKTLKAISALLMSPKVLATQNIQLPLVLSTLQRSIYSVALGKPTKPDFFKNGIPRNSQIEQFSLKNQLPSSLQYTVQPSIAANGKYVFILTGKSLIKIGTGFNGTLRGYVYAMNNEFAKDKHGWIGFCGNILFYKKLSRRGTEAILIVNTDTLNITCAAQVNIPASSEGQHCLLFSDGESMNAVCTAKDDSLVVKQIYTTGSTISDLPLKLARKSFRTLGYATFEDEVLNQNQIQAIQTTFNPFEPKLPNDQEAVGISCGKEFGLVRAANGKVYYYGKASSLGLKSVGKTPSLRMTELIISKISNIVHISIGHDGIHAILVNDDGTVYFAGTARRGEDGDTSKNRRQPKAVKPKKLSKIESHFIVNASCNNGTSAFVTKSGKLIMFGKDTAHCDSNGVVTDLGDQHIARVSLGKAHCVALNNKGQVFTFGLNNKGQCGRQKAKETVPFTTTENTEMKPQHSAYKYDASNICDFDDHIVVQGQCRVCSICRECTGYNISCVSTQNTTLEHRIPGANCNCGHGDAGCSKCGACSTCIAFQENESGQDGKEKRPFNFLIRQRSKSLISNQKDKKLDDLNHGSDVERDTPRVAPLPPQKITFNTASPVVQISCGLHHTVVLTLAGEVFTFGSNQYGQLGTSDLQPYLGPFGPIKVPGVVCQVSAGSNHTVLLTTKGVVFTFGNHQVNLRGVVVKEEKWEYFQLQKGQLGRLPNDCLQQNSNYPDDTTAKIEMGSEESASNSSHILMQRQKYLWNCTPGAVFGIGPTYGKKATFISASGDQTFFKIDESLITGAMLTKVNIVADKSTILLIPQCPLSFNCLSICRRDGNCNAHSVNQVDFAKIIQTSSNALNQLASDKCNQNIETNTFHSNQDRMSQSVHEARNQIFDVQENLKFGEKLKRKQKSLEKIMPQLAFALDTCFGVLWVFDAISRKIMCYNVIASEINDGEGLSYLKAILSPELALPLKPDVQVTRNQASLNILACLDILTSCQDSLPNCFQQVRPRSANSPTKESQNSDFQVVSRFENFGGGWGYSGQSVEAIRFMADTDIQLCGFAMFGGRGEYTCKLKLFDLGCDGGGYEKDGTLISETDEIPYECPARSKYNIMLPKPLTGNAGKWYLVWARISGPSSDCGSSGQSTVTTEDQIVFNFKTSKKANNGTDVNSGQIPSILYRIITQETKQPTISVDLDPVYKISRLFANTVTKECFESLVMLLEWAWMSFKVTLGDLKDKKKLPQTTATLNRLFYINKACLRLLRKYTNEIYPNNVFSKAEKSHPVPASKKTETQIYALNQGPSTSKNIPTAKFFMGNSMEATTPTNPKKVNTENLQLAECIGDVRSLLIQILSDDIPSDIDLDGYETTMDILDECHTTFLSCFNVFYPTSSLKWNCLCELLAQEEKGNYHSRLLSAIIAGLCHPNVKLRSTFSLLSSSRESKSIVSPSDNSGLPMLLSTENHQYPVLVEQMIYRTQREKSEFLTNVWTFKDVLIRLLDIISHPIKSKIENIYNRSNQYVISFNKRINQKLIENCCHLLARVLAEIVYQSCSSDNELSFLPSRTLLCTSSRFARCDSGRTWNTGNFGPDAISFSVNRPGIAIAGAMVYSGSGSYEYQLELLYDAIESQSQHKWETLESVSGTYDQDVVHNEMAEVKFERPVHIKENTRYVIRLCSQGARTCSGDGGSTTVRGPCGTTFSFYPCDISFNGTTTARGQLPCLIYYSNPVKSEAHSGKVLNEIHARDTALQIASDITRKCTELLILTRNTLAASMSPSEKSLNSSNNTQTIDSEQNITPIEEHLDVTFANNSNITNTPSSFAEHNVSTARDLSKRIESFSKGIMETLKFDKRSTNPFEFEIEIGATEIHPKDLVKEADVQDRNFKNGHISKMNGNNSNIKNMLNEVGRSGSEEDSSDFNVVQTLKLFENKSASMFHTLLPLVFAHIGVLANNDPKSSVQILSLIRDILPHVSALNQLYCGKDKAADPKDCIMQESRKENFFAKDLEEAKQHLLDLNTTSNYYCIIESDHPYKSASINNYKIEFPPCVQWFTVEFDHQCGTAQPEDYLVVSIPTKPSSALTSNWDSGKQSTFSDGSRGLFESYSSDKFSICKNACITSFTSLKDSENLKNHNLAEDDRFIVKIYNTTCQWSQNALVLPGNKIEFSLETASNYARDQLANKYGFRCLIVGYENPTLFPYPNSTLTKLECELAYLGGMCTSHLMKRDLTLPGDNPSEDFSNVDDTISAHAALLSKGLAISDSVFTVNQALDSYLPVGFSDNIQNLITSSSKRFYYAKHMWNQHHHIDKNAFIVIACS</sequence>
<feature type="region of interest" description="Disordered" evidence="3">
    <location>
        <begin position="30"/>
        <end position="65"/>
    </location>
</feature>
<dbReference type="Pfam" id="PF08005">
    <property type="entry name" value="PHR"/>
    <property type="match status" value="2"/>
</dbReference>
<dbReference type="OrthoDB" id="6050183at2759"/>
<dbReference type="InterPro" id="IPR009091">
    <property type="entry name" value="RCC1/BLIP-II"/>
</dbReference>
<keyword evidence="1" id="KW-0833">Ubl conjugation pathway</keyword>
<feature type="region of interest" description="Disordered" evidence="3">
    <location>
        <begin position="827"/>
        <end position="852"/>
    </location>
</feature>
<evidence type="ECO:0000256" key="1">
    <source>
        <dbReference type="ARBA" id="ARBA00022786"/>
    </source>
</evidence>
<feature type="non-terminal residue" evidence="5">
    <location>
        <position position="1"/>
    </location>
</feature>
<dbReference type="Gene3D" id="2.130.10.30">
    <property type="entry name" value="Regulator of chromosome condensation 1/beta-lactamase-inhibitor protein II"/>
    <property type="match status" value="2"/>
</dbReference>
<evidence type="ECO:0000313" key="5">
    <source>
        <dbReference type="EMBL" id="KAJ6639214.1"/>
    </source>
</evidence>
<protein>
    <submittedName>
        <fullName evidence="5">E3 ubiquitin-protein ligase highwire</fullName>
    </submittedName>
</protein>
<evidence type="ECO:0000256" key="2">
    <source>
        <dbReference type="PROSITE-ProRule" id="PRU00235"/>
    </source>
</evidence>
<name>A0A9Q0MXQ2_9DIPT</name>
<dbReference type="PROSITE" id="PS50012">
    <property type="entry name" value="RCC1_3"/>
    <property type="match status" value="1"/>
</dbReference>
<dbReference type="InterPro" id="IPR000408">
    <property type="entry name" value="Reg_chr_condens"/>
</dbReference>
<feature type="compositionally biased region" description="Basic and acidic residues" evidence="3">
    <location>
        <begin position="827"/>
        <end position="846"/>
    </location>
</feature>
<gene>
    <name evidence="5" type="primary">hiw_0</name>
    <name evidence="5" type="ORF">Bhyg_11956</name>
</gene>
<evidence type="ECO:0000256" key="3">
    <source>
        <dbReference type="SAM" id="MobiDB-lite"/>
    </source>
</evidence>
<feature type="compositionally biased region" description="Basic residues" evidence="3">
    <location>
        <begin position="42"/>
        <end position="53"/>
    </location>
</feature>
<feature type="compositionally biased region" description="Basic and acidic residues" evidence="3">
    <location>
        <begin position="31"/>
        <end position="41"/>
    </location>
</feature>
<accession>A0A9Q0MXQ2</accession>
<organism evidence="5 6">
    <name type="scientific">Pseudolycoriella hygida</name>
    <dbReference type="NCBI Taxonomy" id="35572"/>
    <lineage>
        <taxon>Eukaryota</taxon>
        <taxon>Metazoa</taxon>
        <taxon>Ecdysozoa</taxon>
        <taxon>Arthropoda</taxon>
        <taxon>Hexapoda</taxon>
        <taxon>Insecta</taxon>
        <taxon>Pterygota</taxon>
        <taxon>Neoptera</taxon>
        <taxon>Endopterygota</taxon>
        <taxon>Diptera</taxon>
        <taxon>Nematocera</taxon>
        <taxon>Sciaroidea</taxon>
        <taxon>Sciaridae</taxon>
        <taxon>Pseudolycoriella</taxon>
    </lineage>
</organism>
<proteinExistence type="predicted"/>
<reference evidence="5" key="1">
    <citation type="submission" date="2022-07" db="EMBL/GenBank/DDBJ databases">
        <authorList>
            <person name="Trinca V."/>
            <person name="Uliana J.V.C."/>
            <person name="Torres T.T."/>
            <person name="Ward R.J."/>
            <person name="Monesi N."/>
        </authorList>
    </citation>
    <scope>NUCLEOTIDE SEQUENCE</scope>
    <source>
        <strain evidence="5">HSMRA1968</strain>
        <tissue evidence="5">Whole embryos</tissue>
    </source>
</reference>
<feature type="region of interest" description="Disordered" evidence="3">
    <location>
        <begin position="593"/>
        <end position="612"/>
    </location>
</feature>
<dbReference type="PANTHER" id="PTHR45943:SF1">
    <property type="entry name" value="E3 UBIQUITIN-PROTEIN LIGASE MYCBP2"/>
    <property type="match status" value="1"/>
</dbReference>